<gene>
    <name evidence="2" type="ORF">OMM_14363</name>
</gene>
<evidence type="ECO:0000313" key="3">
    <source>
        <dbReference type="Proteomes" id="UP000189670"/>
    </source>
</evidence>
<evidence type="ECO:0000313" key="2">
    <source>
        <dbReference type="EMBL" id="ETR65364.1"/>
    </source>
</evidence>
<dbReference type="Proteomes" id="UP000189670">
    <property type="component" value="Unassembled WGS sequence"/>
</dbReference>
<dbReference type="InterPro" id="IPR016134">
    <property type="entry name" value="Dockerin_dom"/>
</dbReference>
<dbReference type="GO" id="GO:0004553">
    <property type="term" value="F:hydrolase activity, hydrolyzing O-glycosyl compounds"/>
    <property type="evidence" value="ECO:0007669"/>
    <property type="project" value="InterPro"/>
</dbReference>
<feature type="domain" description="Dockerin" evidence="1">
    <location>
        <begin position="200"/>
        <end position="262"/>
    </location>
</feature>
<protein>
    <recommendedName>
        <fullName evidence="1">Dockerin domain-containing protein</fullName>
    </recommendedName>
</protein>
<name>A0A1V1NS19_9BACT</name>
<dbReference type="Pfam" id="PF22352">
    <property type="entry name" value="K319L-like_PKD"/>
    <property type="match status" value="1"/>
</dbReference>
<dbReference type="AlphaFoldDB" id="A0A1V1NS19"/>
<dbReference type="InterPro" id="IPR036439">
    <property type="entry name" value="Dockerin_dom_sf"/>
</dbReference>
<dbReference type="EMBL" id="ATBP01002893">
    <property type="protein sequence ID" value="ETR65364.1"/>
    <property type="molecule type" value="Genomic_DNA"/>
</dbReference>
<dbReference type="Gene3D" id="1.10.1330.10">
    <property type="entry name" value="Dockerin domain"/>
    <property type="match status" value="1"/>
</dbReference>
<reference evidence="3" key="1">
    <citation type="submission" date="2012-11" db="EMBL/GenBank/DDBJ databases">
        <authorList>
            <person name="Lucero-Rivera Y.E."/>
            <person name="Tovar-Ramirez D."/>
        </authorList>
    </citation>
    <scope>NUCLEOTIDE SEQUENCE [LARGE SCALE GENOMIC DNA]</scope>
    <source>
        <strain evidence="3">Araruama</strain>
    </source>
</reference>
<dbReference type="Gene3D" id="2.60.40.10">
    <property type="entry name" value="Immunoglobulins"/>
    <property type="match status" value="1"/>
</dbReference>
<comment type="caution">
    <text evidence="2">The sequence shown here is derived from an EMBL/GenBank/DDBJ whole genome shotgun (WGS) entry which is preliminary data.</text>
</comment>
<dbReference type="PROSITE" id="PS51766">
    <property type="entry name" value="DOCKERIN"/>
    <property type="match status" value="1"/>
</dbReference>
<dbReference type="GO" id="GO:0000272">
    <property type="term" value="P:polysaccharide catabolic process"/>
    <property type="evidence" value="ECO:0007669"/>
    <property type="project" value="InterPro"/>
</dbReference>
<sequence>EPRNDPPEFKLSQPVVNLNEDFAESAIITINPLPVPEDEQNEQVVYYLTPMSVNWVSINVNNLTNQIEITAIENASGHQLFSIIADDGQREDFIFEQPFELSVNAVNDSPIANAGDDQEIDEGTRLTLNGYQSSDIDNNDLSYQWKQLSGISAIIENENNSIAYVHVPKVIHDGEQIIFRLIVSDGNLTNVDDICISIRNIVKQGDINDDGHLNLFDIILMLELISDINDSQKQLFTDYADMNQNGYIELVDVLFLIKQIAE</sequence>
<feature type="non-terminal residue" evidence="2">
    <location>
        <position position="1"/>
    </location>
</feature>
<accession>A0A1V1NS19</accession>
<evidence type="ECO:0000259" key="1">
    <source>
        <dbReference type="PROSITE" id="PS51766"/>
    </source>
</evidence>
<dbReference type="InterPro" id="IPR013783">
    <property type="entry name" value="Ig-like_fold"/>
</dbReference>
<dbReference type="SUPFAM" id="SSF63446">
    <property type="entry name" value="Type I dockerin domain"/>
    <property type="match status" value="1"/>
</dbReference>
<dbReference type="PROSITE" id="PS00018">
    <property type="entry name" value="EF_HAND_1"/>
    <property type="match status" value="1"/>
</dbReference>
<dbReference type="Pfam" id="PF00404">
    <property type="entry name" value="Dockerin_1"/>
    <property type="match status" value="1"/>
</dbReference>
<dbReference type="InterPro" id="IPR002105">
    <property type="entry name" value="Dockerin_1_rpt"/>
</dbReference>
<proteinExistence type="predicted"/>
<dbReference type="InterPro" id="IPR018247">
    <property type="entry name" value="EF_Hand_1_Ca_BS"/>
</dbReference>
<organism evidence="2 3">
    <name type="scientific">Candidatus Magnetoglobus multicellularis str. Araruama</name>
    <dbReference type="NCBI Taxonomy" id="890399"/>
    <lineage>
        <taxon>Bacteria</taxon>
        <taxon>Pseudomonadati</taxon>
        <taxon>Thermodesulfobacteriota</taxon>
        <taxon>Desulfobacteria</taxon>
        <taxon>Desulfobacterales</taxon>
        <taxon>Desulfobacteraceae</taxon>
        <taxon>Candidatus Magnetoglobus</taxon>
    </lineage>
</organism>